<organism evidence="2 3">
    <name type="scientific">Candidatus Sungbacteria bacterium RIFCSPHIGHO2_02_FULL_49_12</name>
    <dbReference type="NCBI Taxonomy" id="1802271"/>
    <lineage>
        <taxon>Bacteria</taxon>
        <taxon>Candidatus Sungiibacteriota</taxon>
    </lineage>
</organism>
<dbReference type="AlphaFoldDB" id="A0A1G2KP26"/>
<evidence type="ECO:0000313" key="2">
    <source>
        <dbReference type="EMBL" id="OHA01014.1"/>
    </source>
</evidence>
<keyword evidence="1" id="KW-1133">Transmembrane helix</keyword>
<comment type="caution">
    <text evidence="2">The sequence shown here is derived from an EMBL/GenBank/DDBJ whole genome shotgun (WGS) entry which is preliminary data.</text>
</comment>
<accession>A0A1G2KP26</accession>
<reference evidence="2 3" key="1">
    <citation type="journal article" date="2016" name="Nat. Commun.">
        <title>Thousands of microbial genomes shed light on interconnected biogeochemical processes in an aquifer system.</title>
        <authorList>
            <person name="Anantharaman K."/>
            <person name="Brown C.T."/>
            <person name="Hug L.A."/>
            <person name="Sharon I."/>
            <person name="Castelle C.J."/>
            <person name="Probst A.J."/>
            <person name="Thomas B.C."/>
            <person name="Singh A."/>
            <person name="Wilkins M.J."/>
            <person name="Karaoz U."/>
            <person name="Brodie E.L."/>
            <person name="Williams K.H."/>
            <person name="Hubbard S.S."/>
            <person name="Banfield J.F."/>
        </authorList>
    </citation>
    <scope>NUCLEOTIDE SEQUENCE [LARGE SCALE GENOMIC DNA]</scope>
</reference>
<protein>
    <recommendedName>
        <fullName evidence="4">Rod shape-determining protein MreD</fullName>
    </recommendedName>
</protein>
<feature type="transmembrane region" description="Helical" evidence="1">
    <location>
        <begin position="129"/>
        <end position="150"/>
    </location>
</feature>
<evidence type="ECO:0000256" key="1">
    <source>
        <dbReference type="SAM" id="Phobius"/>
    </source>
</evidence>
<proteinExistence type="predicted"/>
<feature type="transmembrane region" description="Helical" evidence="1">
    <location>
        <begin position="7"/>
        <end position="38"/>
    </location>
</feature>
<name>A0A1G2KP26_9BACT</name>
<dbReference type="STRING" id="1802271.A3C11_00880"/>
<keyword evidence="1" id="KW-0472">Membrane</keyword>
<feature type="transmembrane region" description="Helical" evidence="1">
    <location>
        <begin position="64"/>
        <end position="84"/>
    </location>
</feature>
<gene>
    <name evidence="2" type="ORF">A3C11_00880</name>
</gene>
<keyword evidence="1" id="KW-0812">Transmembrane</keyword>
<feature type="transmembrane region" description="Helical" evidence="1">
    <location>
        <begin position="96"/>
        <end position="117"/>
    </location>
</feature>
<sequence>MRWCINFPVFFVLVLVFLAGIFPFAFLGISLPITWYILWSFDSRFTRFLWGGLLAGLLLDSYSVLPFGTHLVIFFLLALAVYFLKRFLLRPYLLGEFFSIIGGVLLGNAVLAIALSIGGGNAGLTGGQFLFRAFFAITLVLAITLFFLWLRFRRPDIYGTGYVA</sequence>
<evidence type="ECO:0008006" key="4">
    <source>
        <dbReference type="Google" id="ProtNLM"/>
    </source>
</evidence>
<dbReference type="Proteomes" id="UP000177362">
    <property type="component" value="Unassembled WGS sequence"/>
</dbReference>
<dbReference type="EMBL" id="MHQJ01000030">
    <property type="protein sequence ID" value="OHA01014.1"/>
    <property type="molecule type" value="Genomic_DNA"/>
</dbReference>
<evidence type="ECO:0000313" key="3">
    <source>
        <dbReference type="Proteomes" id="UP000177362"/>
    </source>
</evidence>